<dbReference type="InterPro" id="IPR000383">
    <property type="entry name" value="Xaa-Pro-like_dom"/>
</dbReference>
<evidence type="ECO:0000259" key="3">
    <source>
        <dbReference type="Pfam" id="PF02129"/>
    </source>
</evidence>
<dbReference type="InterPro" id="IPR050261">
    <property type="entry name" value="FrsA_esterase"/>
</dbReference>
<dbReference type="Gene3D" id="3.40.50.1820">
    <property type="entry name" value="alpha/beta hydrolase"/>
    <property type="match status" value="1"/>
</dbReference>
<evidence type="ECO:0000313" key="5">
    <source>
        <dbReference type="Proteomes" id="UP000192761"/>
    </source>
</evidence>
<keyword evidence="1 4" id="KW-0378">Hydrolase</keyword>
<keyword evidence="5" id="KW-1185">Reference proteome</keyword>
<dbReference type="GO" id="GO:0052689">
    <property type="term" value="F:carboxylic ester hydrolase activity"/>
    <property type="evidence" value="ECO:0007669"/>
    <property type="project" value="UniProtKB-ARBA"/>
</dbReference>
<proteinExistence type="predicted"/>
<dbReference type="InterPro" id="IPR029058">
    <property type="entry name" value="AB_hydrolase_fold"/>
</dbReference>
<protein>
    <submittedName>
        <fullName evidence="4">Dienelactone hydrolase</fullName>
    </submittedName>
</protein>
<accession>A0A1W1XVS6</accession>
<dbReference type="AlphaFoldDB" id="A0A1W1XVS6"/>
<feature type="chain" id="PRO_5012754633" evidence="2">
    <location>
        <begin position="24"/>
        <end position="387"/>
    </location>
</feature>
<evidence type="ECO:0000256" key="2">
    <source>
        <dbReference type="SAM" id="SignalP"/>
    </source>
</evidence>
<feature type="domain" description="Xaa-Pro dipeptidyl-peptidase-like" evidence="3">
    <location>
        <begin position="52"/>
        <end position="204"/>
    </location>
</feature>
<dbReference type="PANTHER" id="PTHR22946">
    <property type="entry name" value="DIENELACTONE HYDROLASE DOMAIN-CONTAINING PROTEIN-RELATED"/>
    <property type="match status" value="1"/>
</dbReference>
<dbReference type="RefSeq" id="WP_084091880.1">
    <property type="nucleotide sequence ID" value="NZ_FWXD01000020.1"/>
</dbReference>
<evidence type="ECO:0000313" key="4">
    <source>
        <dbReference type="EMBL" id="SMC28090.1"/>
    </source>
</evidence>
<dbReference type="EMBL" id="FWXD01000020">
    <property type="protein sequence ID" value="SMC28090.1"/>
    <property type="molecule type" value="Genomic_DNA"/>
</dbReference>
<dbReference type="Pfam" id="PF02129">
    <property type="entry name" value="Peptidase_S15"/>
    <property type="match status" value="1"/>
</dbReference>
<organism evidence="4 5">
    <name type="scientific">Andreprevotia lacus DSM 23236</name>
    <dbReference type="NCBI Taxonomy" id="1121001"/>
    <lineage>
        <taxon>Bacteria</taxon>
        <taxon>Pseudomonadati</taxon>
        <taxon>Pseudomonadota</taxon>
        <taxon>Betaproteobacteria</taxon>
        <taxon>Neisseriales</taxon>
        <taxon>Chitinibacteraceae</taxon>
        <taxon>Andreprevotia</taxon>
    </lineage>
</organism>
<name>A0A1W1XVS6_9NEIS</name>
<gene>
    <name evidence="4" type="ORF">SAMN02745857_03113</name>
</gene>
<dbReference type="PANTHER" id="PTHR22946:SF9">
    <property type="entry name" value="POLYKETIDE TRANSFERASE AF380"/>
    <property type="match status" value="1"/>
</dbReference>
<dbReference type="Proteomes" id="UP000192761">
    <property type="component" value="Unassembled WGS sequence"/>
</dbReference>
<sequence length="387" mass="42624">MKLGKYLLFCTAALLCFSLSSWAQGNEMALRTDLGETIAMVPVDENFMGMKTKLETTVFKPKGDGPFPLLVINGGKQKGNPAFQPRNRYTILVQEFLKRGYAVALPMPRGFSKSDGTFNQPSCAVLATAEQQGKDLAESIRFLRKLPYIDQDKIVVAGHSFGGFSTLAMASEAVPGVRLVLNFSGGVRFDDCNWEGALVDAAEKVGASAKLDSIWLYPENDKIFPPDIVRKMHAAYSKGPKKPELVVLEKFRDDGHMLFGSLEGFDKYWWPVVERKLAALSLPTKEAYPEYGYKKLTGSGYAALNDFSKLPEYAVSACKEKYKQYVSTAASPRAFAFSEGGGCGFASDYDDPQAWAMYYCQANSKGKPCHLYLADDQVVWPGSTQAP</sequence>
<evidence type="ECO:0000256" key="1">
    <source>
        <dbReference type="ARBA" id="ARBA00022801"/>
    </source>
</evidence>
<feature type="signal peptide" evidence="2">
    <location>
        <begin position="1"/>
        <end position="23"/>
    </location>
</feature>
<dbReference type="SUPFAM" id="SSF53474">
    <property type="entry name" value="alpha/beta-Hydrolases"/>
    <property type="match status" value="1"/>
</dbReference>
<dbReference type="OrthoDB" id="8564128at2"/>
<reference evidence="4 5" key="1">
    <citation type="submission" date="2017-04" db="EMBL/GenBank/DDBJ databases">
        <authorList>
            <person name="Afonso C.L."/>
            <person name="Miller P.J."/>
            <person name="Scott M.A."/>
            <person name="Spackman E."/>
            <person name="Goraichik I."/>
            <person name="Dimitrov K.M."/>
            <person name="Suarez D.L."/>
            <person name="Swayne D.E."/>
        </authorList>
    </citation>
    <scope>NUCLEOTIDE SEQUENCE [LARGE SCALE GENOMIC DNA]</scope>
    <source>
        <strain evidence="4 5">DSM 23236</strain>
    </source>
</reference>
<keyword evidence="2" id="KW-0732">Signal</keyword>
<dbReference type="STRING" id="1121001.SAMN02745857_03113"/>